<feature type="transmembrane region" description="Helical" evidence="13">
    <location>
        <begin position="449"/>
        <end position="472"/>
    </location>
</feature>
<evidence type="ECO:0000256" key="4">
    <source>
        <dbReference type="ARBA" id="ARBA00022475"/>
    </source>
</evidence>
<keyword evidence="3" id="KW-0813">Transport</keyword>
<feature type="transmembrane region" description="Helical" evidence="13">
    <location>
        <begin position="12"/>
        <end position="31"/>
    </location>
</feature>
<keyword evidence="12" id="KW-0479">Metal-binding</keyword>
<accession>A0A174EBM3</accession>
<feature type="binding site" evidence="12">
    <location>
        <position position="313"/>
    </location>
    <ligand>
        <name>K(+)</name>
        <dbReference type="ChEBI" id="CHEBI:29103"/>
    </ligand>
</feature>
<feature type="binding site" evidence="12">
    <location>
        <position position="218"/>
    </location>
    <ligand>
        <name>K(+)</name>
        <dbReference type="ChEBI" id="CHEBI:29103"/>
    </ligand>
</feature>
<evidence type="ECO:0000256" key="6">
    <source>
        <dbReference type="ARBA" id="ARBA00022538"/>
    </source>
</evidence>
<dbReference type="AlphaFoldDB" id="A0A174EBM3"/>
<dbReference type="PIRSF" id="PIRSF006247">
    <property type="entry name" value="TrkH"/>
    <property type="match status" value="1"/>
</dbReference>
<feature type="binding site" evidence="12">
    <location>
        <position position="109"/>
    </location>
    <ligand>
        <name>K(+)</name>
        <dbReference type="ChEBI" id="CHEBI:29103"/>
    </ligand>
</feature>
<feature type="transmembrane region" description="Helical" evidence="13">
    <location>
        <begin position="233"/>
        <end position="258"/>
    </location>
</feature>
<feature type="transmembrane region" description="Helical" evidence="13">
    <location>
        <begin position="330"/>
        <end position="357"/>
    </location>
</feature>
<feature type="binding site" evidence="12">
    <location>
        <position position="312"/>
    </location>
    <ligand>
        <name>K(+)</name>
        <dbReference type="ChEBI" id="CHEBI:29103"/>
    </ligand>
</feature>
<evidence type="ECO:0000256" key="2">
    <source>
        <dbReference type="ARBA" id="ARBA00009137"/>
    </source>
</evidence>
<sequence length="481" mass="52936">MNVKMIRYIISKMMGAEGLLMLLPMMVGIIYGEHTSVYFLITAAILTAIYLLFGRKCPENMTIYAKEGLIIVATAWIFWSLAGALPFVLSKSIPSYVDAFFETVSGFTTTGSTILTEIEGLPKGILFWRSLTHWVGGMGVLVFVMVLTSLDEKNSMHLMRAEVPGPEADKLVPKARGTARILYGMYFALTAIEVVFLLAGGMNLFDAVTHAFSTAGTGGFSGYNASVAHFNSAYIDGVITVFMILFGINFNLYFFLLLKEFKSVFKNEELRAYLGIIAGATVVITCNIAGGYHSLLKAFRYAAFQVASVITTTGFVTADFNKWPELSKCVLLLVMVIGASAGSTGGGIKVSRLLILVKSIRRELKTMIHPKAVNIVKVNGKKMKEETMRGVYVYFIAYILILIVSVLLISINNFDFTTSFTGVLTTLNNVGPGLNLVGPVENFAKFSDFSKIVFCVDMLIGRLEIFPFLMLFSPSLWSRKF</sequence>
<dbReference type="GO" id="GO:0015379">
    <property type="term" value="F:potassium:chloride symporter activity"/>
    <property type="evidence" value="ECO:0007669"/>
    <property type="project" value="InterPro"/>
</dbReference>
<dbReference type="RefSeq" id="WP_055261368.1">
    <property type="nucleotide sequence ID" value="NZ_CAXSNH010000002.1"/>
</dbReference>
<keyword evidence="10" id="KW-0406">Ion transport</keyword>
<dbReference type="Proteomes" id="UP000095362">
    <property type="component" value="Unassembled WGS sequence"/>
</dbReference>
<dbReference type="Pfam" id="PF02386">
    <property type="entry name" value="TrkH"/>
    <property type="match status" value="1"/>
</dbReference>
<feature type="transmembrane region" description="Helical" evidence="13">
    <location>
        <begin position="131"/>
        <end position="150"/>
    </location>
</feature>
<evidence type="ECO:0000256" key="7">
    <source>
        <dbReference type="ARBA" id="ARBA00022692"/>
    </source>
</evidence>
<dbReference type="GO" id="GO:0005886">
    <property type="term" value="C:plasma membrane"/>
    <property type="evidence" value="ECO:0007669"/>
    <property type="project" value="UniProtKB-SubCell"/>
</dbReference>
<dbReference type="PANTHER" id="PTHR32024">
    <property type="entry name" value="TRK SYSTEM POTASSIUM UPTAKE PROTEIN TRKG-RELATED"/>
    <property type="match status" value="1"/>
</dbReference>
<keyword evidence="9 13" id="KW-1133">Transmembrane helix</keyword>
<gene>
    <name evidence="14" type="primary">trkG</name>
    <name evidence="14" type="ORF">ERS852481_01893</name>
</gene>
<feature type="transmembrane region" description="Helical" evidence="13">
    <location>
        <begin position="37"/>
        <end position="57"/>
    </location>
</feature>
<feature type="binding site" evidence="12">
    <location>
        <position position="430"/>
    </location>
    <ligand>
        <name>K(+)</name>
        <dbReference type="ChEBI" id="CHEBI:29103"/>
    </ligand>
</feature>
<dbReference type="PaxDb" id="410072-ERS852525_00548"/>
<evidence type="ECO:0000256" key="1">
    <source>
        <dbReference type="ARBA" id="ARBA00004429"/>
    </source>
</evidence>
<dbReference type="InterPro" id="IPR003445">
    <property type="entry name" value="Cat_transpt"/>
</dbReference>
<keyword evidence="6" id="KW-0633">Potassium transport</keyword>
<name>A0A174EBM3_9FIRM</name>
<evidence type="ECO:0000256" key="9">
    <source>
        <dbReference type="ARBA" id="ARBA00022989"/>
    </source>
</evidence>
<feature type="transmembrane region" description="Helical" evidence="13">
    <location>
        <begin position="181"/>
        <end position="205"/>
    </location>
</feature>
<evidence type="ECO:0000256" key="12">
    <source>
        <dbReference type="PIRSR" id="PIRSR006247-1"/>
    </source>
</evidence>
<proteinExistence type="inferred from homology"/>
<evidence type="ECO:0000256" key="3">
    <source>
        <dbReference type="ARBA" id="ARBA00022448"/>
    </source>
</evidence>
<evidence type="ECO:0000256" key="5">
    <source>
        <dbReference type="ARBA" id="ARBA00022519"/>
    </source>
</evidence>
<keyword evidence="11 13" id="KW-0472">Membrane</keyword>
<comment type="subcellular location">
    <subcellularLocation>
        <location evidence="1">Cell inner membrane</location>
        <topology evidence="1">Multi-pass membrane protein</topology>
    </subcellularLocation>
</comment>
<feature type="binding site" evidence="12">
    <location>
        <position position="110"/>
    </location>
    <ligand>
        <name>K(+)</name>
        <dbReference type="ChEBI" id="CHEBI:29103"/>
    </ligand>
</feature>
<evidence type="ECO:0000313" key="15">
    <source>
        <dbReference type="Proteomes" id="UP000095362"/>
    </source>
</evidence>
<evidence type="ECO:0000256" key="13">
    <source>
        <dbReference type="SAM" id="Phobius"/>
    </source>
</evidence>
<feature type="transmembrane region" description="Helical" evidence="13">
    <location>
        <begin position="391"/>
        <end position="411"/>
    </location>
</feature>
<evidence type="ECO:0000256" key="11">
    <source>
        <dbReference type="ARBA" id="ARBA00023136"/>
    </source>
</evidence>
<feature type="transmembrane region" description="Helical" evidence="13">
    <location>
        <begin position="270"/>
        <end position="292"/>
    </location>
</feature>
<evidence type="ECO:0000256" key="10">
    <source>
        <dbReference type="ARBA" id="ARBA00023065"/>
    </source>
</evidence>
<dbReference type="GO" id="GO:0046872">
    <property type="term" value="F:metal ion binding"/>
    <property type="evidence" value="ECO:0007669"/>
    <property type="project" value="UniProtKB-KW"/>
</dbReference>
<keyword evidence="7 13" id="KW-0812">Transmembrane</keyword>
<feature type="binding site" evidence="12">
    <location>
        <position position="429"/>
    </location>
    <ligand>
        <name>K(+)</name>
        <dbReference type="ChEBI" id="CHEBI:29103"/>
    </ligand>
</feature>
<dbReference type="STRING" id="410072.ERS852525_00548"/>
<dbReference type="InterPro" id="IPR004772">
    <property type="entry name" value="TrkH"/>
</dbReference>
<comment type="similarity">
    <text evidence="2">Belongs to the TrkH potassium transport family.</text>
</comment>
<evidence type="ECO:0000256" key="8">
    <source>
        <dbReference type="ARBA" id="ARBA00022958"/>
    </source>
</evidence>
<keyword evidence="5" id="KW-0997">Cell inner membrane</keyword>
<protein>
    <submittedName>
        <fullName evidence="14">Trk system potassium uptake protein trkG</fullName>
    </submittedName>
</protein>
<keyword evidence="8 12" id="KW-0630">Potassium</keyword>
<feature type="transmembrane region" description="Helical" evidence="13">
    <location>
        <begin position="69"/>
        <end position="89"/>
    </location>
</feature>
<evidence type="ECO:0000313" key="14">
    <source>
        <dbReference type="EMBL" id="CUO35252.1"/>
    </source>
</evidence>
<organism evidence="14 15">
    <name type="scientific">Coprococcus comes</name>
    <dbReference type="NCBI Taxonomy" id="410072"/>
    <lineage>
        <taxon>Bacteria</taxon>
        <taxon>Bacillati</taxon>
        <taxon>Bacillota</taxon>
        <taxon>Clostridia</taxon>
        <taxon>Lachnospirales</taxon>
        <taxon>Lachnospiraceae</taxon>
        <taxon>Coprococcus</taxon>
    </lineage>
</organism>
<dbReference type="EMBL" id="CYZK01000011">
    <property type="protein sequence ID" value="CUO35252.1"/>
    <property type="molecule type" value="Genomic_DNA"/>
</dbReference>
<dbReference type="PANTHER" id="PTHR32024:SF2">
    <property type="entry name" value="TRK SYSTEM POTASSIUM UPTAKE PROTEIN TRKG-RELATED"/>
    <property type="match status" value="1"/>
</dbReference>
<reference evidence="14 15" key="1">
    <citation type="submission" date="2015-09" db="EMBL/GenBank/DDBJ databases">
        <authorList>
            <consortium name="Pathogen Informatics"/>
        </authorList>
    </citation>
    <scope>NUCLEOTIDE SEQUENCE [LARGE SCALE GENOMIC DNA]</scope>
    <source>
        <strain evidence="14 15">2789STDY5834866</strain>
    </source>
</reference>
<keyword evidence="4" id="KW-1003">Cell membrane</keyword>